<keyword evidence="2 6" id="KW-0689">Ribosomal protein</keyword>
<dbReference type="NCBIfam" id="NF000585">
    <property type="entry name" value="PRK00010.1"/>
    <property type="match status" value="1"/>
</dbReference>
<dbReference type="AlphaFoldDB" id="A0A3B1CUA6"/>
<dbReference type="InterPro" id="IPR031309">
    <property type="entry name" value="Ribosomal_uL5_C"/>
</dbReference>
<feature type="domain" description="Large ribosomal subunit protein uL5 C-terminal" evidence="5">
    <location>
        <begin position="92"/>
        <end position="184"/>
    </location>
</feature>
<dbReference type="GO" id="GO:0003735">
    <property type="term" value="F:structural constituent of ribosome"/>
    <property type="evidence" value="ECO:0007669"/>
    <property type="project" value="InterPro"/>
</dbReference>
<dbReference type="SUPFAM" id="SSF55282">
    <property type="entry name" value="RL5-like"/>
    <property type="match status" value="1"/>
</dbReference>
<dbReference type="GO" id="GO:0006412">
    <property type="term" value="P:translation"/>
    <property type="evidence" value="ECO:0007669"/>
    <property type="project" value="InterPro"/>
</dbReference>
<dbReference type="FunFam" id="3.30.1440.10:FF:000001">
    <property type="entry name" value="50S ribosomal protein L5"/>
    <property type="match status" value="1"/>
</dbReference>
<sequence>MIKENKEIKPLKSLYSDKVVPEMIKEFGYKNVMQVPLLEKVVLNVGMGAASSNAKMLDAAVKELAAITGQKPVVTKAKKSIAGFKLREGVSIGCMVTLRRKRMFDFLDRLFHASLPRIRDFRGFSPKSFDGRGNYSLGIKDQLIFPEVNYDEVFAVHGMNIVIVTTASTDDEGRSLLKNLGFPFKKAKEEKVG</sequence>
<dbReference type="HAMAP" id="MF_01333_B">
    <property type="entry name" value="Ribosomal_uL5_B"/>
    <property type="match status" value="1"/>
</dbReference>
<dbReference type="PANTHER" id="PTHR11994">
    <property type="entry name" value="60S RIBOSOMAL PROTEIN L11-RELATED"/>
    <property type="match status" value="1"/>
</dbReference>
<dbReference type="PROSITE" id="PS00358">
    <property type="entry name" value="RIBOSOMAL_L5"/>
    <property type="match status" value="1"/>
</dbReference>
<accession>A0A3B1CUA6</accession>
<evidence type="ECO:0000259" key="5">
    <source>
        <dbReference type="Pfam" id="PF00673"/>
    </source>
</evidence>
<dbReference type="InterPro" id="IPR002132">
    <property type="entry name" value="Ribosomal_uL5"/>
</dbReference>
<dbReference type="InterPro" id="IPR031310">
    <property type="entry name" value="Ribosomal_uL5_N"/>
</dbReference>
<proteinExistence type="inferred from homology"/>
<dbReference type="InterPro" id="IPR022803">
    <property type="entry name" value="Ribosomal_uL5_dom_sf"/>
</dbReference>
<dbReference type="InterPro" id="IPR020930">
    <property type="entry name" value="Ribosomal_uL5_bac-type"/>
</dbReference>
<dbReference type="InterPro" id="IPR020929">
    <property type="entry name" value="Ribosomal_uL5_CS"/>
</dbReference>
<gene>
    <name evidence="6" type="ORF">MNBD_NITROSPIRAE01-2258</name>
</gene>
<evidence type="ECO:0000313" key="6">
    <source>
        <dbReference type="EMBL" id="VAX27434.1"/>
    </source>
</evidence>
<dbReference type="Pfam" id="PF00673">
    <property type="entry name" value="Ribosomal_L5_C"/>
    <property type="match status" value="1"/>
</dbReference>
<keyword evidence="3" id="KW-0687">Ribonucleoprotein</keyword>
<dbReference type="GO" id="GO:1990904">
    <property type="term" value="C:ribonucleoprotein complex"/>
    <property type="evidence" value="ECO:0007669"/>
    <property type="project" value="UniProtKB-KW"/>
</dbReference>
<evidence type="ECO:0000256" key="1">
    <source>
        <dbReference type="ARBA" id="ARBA00008553"/>
    </source>
</evidence>
<dbReference type="GO" id="GO:0005840">
    <property type="term" value="C:ribosome"/>
    <property type="evidence" value="ECO:0007669"/>
    <property type="project" value="UniProtKB-KW"/>
</dbReference>
<comment type="similarity">
    <text evidence="1">Belongs to the universal ribosomal protein uL5 family.</text>
</comment>
<organism evidence="6">
    <name type="scientific">hydrothermal vent metagenome</name>
    <dbReference type="NCBI Taxonomy" id="652676"/>
    <lineage>
        <taxon>unclassified sequences</taxon>
        <taxon>metagenomes</taxon>
        <taxon>ecological metagenomes</taxon>
    </lineage>
</organism>
<evidence type="ECO:0000256" key="3">
    <source>
        <dbReference type="ARBA" id="ARBA00023274"/>
    </source>
</evidence>
<evidence type="ECO:0000256" key="2">
    <source>
        <dbReference type="ARBA" id="ARBA00022980"/>
    </source>
</evidence>
<evidence type="ECO:0000259" key="4">
    <source>
        <dbReference type="Pfam" id="PF00281"/>
    </source>
</evidence>
<dbReference type="EMBL" id="UOGF01000028">
    <property type="protein sequence ID" value="VAX27434.1"/>
    <property type="molecule type" value="Genomic_DNA"/>
</dbReference>
<reference evidence="6" key="1">
    <citation type="submission" date="2018-06" db="EMBL/GenBank/DDBJ databases">
        <authorList>
            <person name="Zhirakovskaya E."/>
        </authorList>
    </citation>
    <scope>NUCLEOTIDE SEQUENCE</scope>
</reference>
<dbReference type="Gene3D" id="3.30.1440.10">
    <property type="match status" value="1"/>
</dbReference>
<feature type="domain" description="Large ribosomal subunit protein uL5 N-terminal" evidence="4">
    <location>
        <begin position="31"/>
        <end position="87"/>
    </location>
</feature>
<name>A0A3B1CUA6_9ZZZZ</name>
<protein>
    <submittedName>
        <fullName evidence="6">LSU ribosomal protein L5p (L11e)</fullName>
    </submittedName>
</protein>
<dbReference type="PIRSF" id="PIRSF002161">
    <property type="entry name" value="Ribosomal_L5"/>
    <property type="match status" value="1"/>
</dbReference>
<dbReference type="Pfam" id="PF00281">
    <property type="entry name" value="Ribosomal_L5"/>
    <property type="match status" value="1"/>
</dbReference>